<comment type="similarity">
    <text evidence="1">Belongs to the methyltransferase superfamily.</text>
</comment>
<dbReference type="PANTHER" id="PTHR44942">
    <property type="entry name" value="METHYLTRANSF_11 DOMAIN-CONTAINING PROTEIN"/>
    <property type="match status" value="1"/>
</dbReference>
<dbReference type="Pfam" id="PF08241">
    <property type="entry name" value="Methyltransf_11"/>
    <property type="match status" value="1"/>
</dbReference>
<evidence type="ECO:0000313" key="7">
    <source>
        <dbReference type="Proteomes" id="UP001279642"/>
    </source>
</evidence>
<dbReference type="PANTHER" id="PTHR44942:SF4">
    <property type="entry name" value="METHYLTRANSFERASE TYPE 11 DOMAIN-CONTAINING PROTEIN"/>
    <property type="match status" value="1"/>
</dbReference>
<sequence>MHQLGYLRNDRLTADMYVPESRFGIWFLQTETWATHVLTRAVNDLERLIENRLQSYPVIVDVGCGLGRSFKLLHERFKPERMIGVDIDSAMLQAAASGIAKENFTVELRQSTSSRLMMPAQSADMVFCHQTFHHLIDQEAALREFYRVLKPGGLLLFAESTRKYIHSWLIRYLFRHPMDVQRTAPEYLQMIRDAGFNIRPRSVSYPYLWWSRSDLGIMERWFGIKPPMEREETLVNLVAVKH</sequence>
<dbReference type="CDD" id="cd02440">
    <property type="entry name" value="AdoMet_MTases"/>
    <property type="match status" value="1"/>
</dbReference>
<dbReference type="PROSITE" id="PS01184">
    <property type="entry name" value="UBIE_2"/>
    <property type="match status" value="1"/>
</dbReference>
<dbReference type="Proteomes" id="UP001279642">
    <property type="component" value="Unassembled WGS sequence"/>
</dbReference>
<dbReference type="InterPro" id="IPR013216">
    <property type="entry name" value="Methyltransf_11"/>
</dbReference>
<evidence type="ECO:0000259" key="5">
    <source>
        <dbReference type="Pfam" id="PF08241"/>
    </source>
</evidence>
<dbReference type="GO" id="GO:0008168">
    <property type="term" value="F:methyltransferase activity"/>
    <property type="evidence" value="ECO:0007669"/>
    <property type="project" value="UniProtKB-KW"/>
</dbReference>
<evidence type="ECO:0000256" key="4">
    <source>
        <dbReference type="ARBA" id="ARBA00022691"/>
    </source>
</evidence>
<organism evidence="6 7">
    <name type="scientific">Dongia soli</name>
    <dbReference type="NCBI Taxonomy" id="600628"/>
    <lineage>
        <taxon>Bacteria</taxon>
        <taxon>Pseudomonadati</taxon>
        <taxon>Pseudomonadota</taxon>
        <taxon>Alphaproteobacteria</taxon>
        <taxon>Rhodospirillales</taxon>
        <taxon>Dongiaceae</taxon>
        <taxon>Dongia</taxon>
    </lineage>
</organism>
<evidence type="ECO:0000313" key="6">
    <source>
        <dbReference type="EMBL" id="MDY0885232.1"/>
    </source>
</evidence>
<dbReference type="SUPFAM" id="SSF53335">
    <property type="entry name" value="S-adenosyl-L-methionine-dependent methyltransferases"/>
    <property type="match status" value="1"/>
</dbReference>
<keyword evidence="7" id="KW-1185">Reference proteome</keyword>
<dbReference type="EC" id="2.1.-.-" evidence="6"/>
<dbReference type="GO" id="GO:0032259">
    <property type="term" value="P:methylation"/>
    <property type="evidence" value="ECO:0007669"/>
    <property type="project" value="UniProtKB-KW"/>
</dbReference>
<reference evidence="6 7" key="1">
    <citation type="journal article" date="2016" name="Antonie Van Leeuwenhoek">
        <title>Dongia soli sp. nov., isolated from soil from Dokdo, Korea.</title>
        <authorList>
            <person name="Kim D.U."/>
            <person name="Lee H."/>
            <person name="Kim H."/>
            <person name="Kim S.G."/>
            <person name="Ka J.O."/>
        </authorList>
    </citation>
    <scope>NUCLEOTIDE SEQUENCE [LARGE SCALE GENOMIC DNA]</scope>
    <source>
        <strain evidence="6 7">D78</strain>
    </source>
</reference>
<feature type="domain" description="Methyltransferase type 11" evidence="5">
    <location>
        <begin position="60"/>
        <end position="157"/>
    </location>
</feature>
<keyword evidence="2 6" id="KW-0489">Methyltransferase</keyword>
<proteinExistence type="inferred from homology"/>
<keyword evidence="3 6" id="KW-0808">Transferase</keyword>
<dbReference type="InterPro" id="IPR051052">
    <property type="entry name" value="Diverse_substrate_MTase"/>
</dbReference>
<evidence type="ECO:0000256" key="3">
    <source>
        <dbReference type="ARBA" id="ARBA00022679"/>
    </source>
</evidence>
<keyword evidence="4" id="KW-0949">S-adenosyl-L-methionine</keyword>
<dbReference type="RefSeq" id="WP_320510306.1">
    <property type="nucleotide sequence ID" value="NZ_JAXCLW010000008.1"/>
</dbReference>
<gene>
    <name evidence="6" type="ORF">SMD27_20490</name>
</gene>
<dbReference type="InterPro" id="IPR029063">
    <property type="entry name" value="SAM-dependent_MTases_sf"/>
</dbReference>
<name>A0ABU5EH68_9PROT</name>
<protein>
    <submittedName>
        <fullName evidence="6">Class I SAM-dependent methyltransferase</fullName>
        <ecNumber evidence="6">2.1.-.-</ecNumber>
    </submittedName>
</protein>
<accession>A0ABU5EH68</accession>
<comment type="caution">
    <text evidence="6">The sequence shown here is derived from an EMBL/GenBank/DDBJ whole genome shotgun (WGS) entry which is preliminary data.</text>
</comment>
<evidence type="ECO:0000256" key="1">
    <source>
        <dbReference type="ARBA" id="ARBA00008361"/>
    </source>
</evidence>
<dbReference type="EMBL" id="JAXCLW010000008">
    <property type="protein sequence ID" value="MDY0885232.1"/>
    <property type="molecule type" value="Genomic_DNA"/>
</dbReference>
<evidence type="ECO:0000256" key="2">
    <source>
        <dbReference type="ARBA" id="ARBA00022603"/>
    </source>
</evidence>
<dbReference type="Gene3D" id="3.40.50.150">
    <property type="entry name" value="Vaccinia Virus protein VP39"/>
    <property type="match status" value="1"/>
</dbReference>
<dbReference type="InterPro" id="IPR023576">
    <property type="entry name" value="UbiE/COQ5_MeTrFase_CS"/>
</dbReference>